<dbReference type="Gene3D" id="3.40.50.2300">
    <property type="match status" value="2"/>
</dbReference>
<dbReference type="InterPro" id="IPR010982">
    <property type="entry name" value="Lambda_DNA-bd_dom_sf"/>
</dbReference>
<dbReference type="Pfam" id="PF13377">
    <property type="entry name" value="Peripla_BP_3"/>
    <property type="match status" value="1"/>
</dbReference>
<evidence type="ECO:0000256" key="3">
    <source>
        <dbReference type="ARBA" id="ARBA00023125"/>
    </source>
</evidence>
<keyword evidence="2" id="KW-0805">Transcription regulation</keyword>
<dbReference type="Gene3D" id="1.10.260.40">
    <property type="entry name" value="lambda repressor-like DNA-binding domains"/>
    <property type="match status" value="1"/>
</dbReference>
<dbReference type="InterPro" id="IPR028082">
    <property type="entry name" value="Peripla_BP_I"/>
</dbReference>
<feature type="compositionally biased region" description="Pro residues" evidence="5">
    <location>
        <begin position="354"/>
        <end position="365"/>
    </location>
</feature>
<name>A0ABY7V7B2_9DEIO</name>
<dbReference type="PANTHER" id="PTHR30146">
    <property type="entry name" value="LACI-RELATED TRANSCRIPTIONAL REPRESSOR"/>
    <property type="match status" value="1"/>
</dbReference>
<dbReference type="PANTHER" id="PTHR30146:SF148">
    <property type="entry name" value="HTH-TYPE TRANSCRIPTIONAL REPRESSOR PURR-RELATED"/>
    <property type="match status" value="1"/>
</dbReference>
<dbReference type="InterPro" id="IPR046335">
    <property type="entry name" value="LacI/GalR-like_sensor"/>
</dbReference>
<keyword evidence="8" id="KW-1185">Reference proteome</keyword>
<dbReference type="SUPFAM" id="SSF53822">
    <property type="entry name" value="Periplasmic binding protein-like I"/>
    <property type="match status" value="1"/>
</dbReference>
<organism evidence="7 8">
    <name type="scientific">Deinococcus aquaticus</name>
    <dbReference type="NCBI Taxonomy" id="328692"/>
    <lineage>
        <taxon>Bacteria</taxon>
        <taxon>Thermotogati</taxon>
        <taxon>Deinococcota</taxon>
        <taxon>Deinococci</taxon>
        <taxon>Deinococcales</taxon>
        <taxon>Deinococcaceae</taxon>
        <taxon>Deinococcus</taxon>
    </lineage>
</organism>
<evidence type="ECO:0000256" key="1">
    <source>
        <dbReference type="ARBA" id="ARBA00022491"/>
    </source>
</evidence>
<dbReference type="InterPro" id="IPR000843">
    <property type="entry name" value="HTH_LacI"/>
</dbReference>
<evidence type="ECO:0000259" key="6">
    <source>
        <dbReference type="PROSITE" id="PS50932"/>
    </source>
</evidence>
<feature type="domain" description="HTH lacI-type" evidence="6">
    <location>
        <begin position="2"/>
        <end position="56"/>
    </location>
</feature>
<dbReference type="SUPFAM" id="SSF47413">
    <property type="entry name" value="lambda repressor-like DNA-binding domains"/>
    <property type="match status" value="1"/>
</dbReference>
<proteinExistence type="predicted"/>
<dbReference type="CDD" id="cd01392">
    <property type="entry name" value="HTH_LacI"/>
    <property type="match status" value="1"/>
</dbReference>
<accession>A0ABY7V7B2</accession>
<sequence>MASIQDVAQLAQVSTATASRALSRPDMVAQSTRERVLSAAQQLGYQPNVLARSLRQGETRTIGVVVTDILNPFHATLAKGIQDAADRHGYVAFLFNSDEEPAKERRALETLRGHLPQGLILVPTSGAREHLKAMPDLPVVELDRVTGNPDATTVTTDNAGGGAAATRHLIELGHTRIGMIVGQQDISTATQRHDAYRAALEAAGLTYDPALVLSGNHREDDGYRAAMHLLSLPADRRPTALFVGNNEMTVGAVLAARALNLHIPADLSIVGFDDSRWAQTMTPPLTVVAQPAYDLGVQACEQLIALLGRTRTKSAARVQLPTTLIIRHSTGPPGQPRANASSRDPARPATSSHPPVPPSAGPPRA</sequence>
<evidence type="ECO:0000313" key="8">
    <source>
        <dbReference type="Proteomes" id="UP001217044"/>
    </source>
</evidence>
<dbReference type="EMBL" id="CP115165">
    <property type="protein sequence ID" value="WDA59951.1"/>
    <property type="molecule type" value="Genomic_DNA"/>
</dbReference>
<dbReference type="SMART" id="SM00354">
    <property type="entry name" value="HTH_LACI"/>
    <property type="match status" value="1"/>
</dbReference>
<gene>
    <name evidence="7" type="ORF">M8445_07050</name>
</gene>
<keyword evidence="4" id="KW-0804">Transcription</keyword>
<keyword evidence="3 7" id="KW-0238">DNA-binding</keyword>
<reference evidence="7 8" key="1">
    <citation type="submission" date="2022-12" db="EMBL/GenBank/DDBJ databases">
        <title>Genome Sequence of Deinococcus aquaticus Type Strain PB314.</title>
        <authorList>
            <person name="Albert C."/>
            <person name="Hill J."/>
            <person name="Boren L."/>
            <person name="Scholz-Ng S."/>
            <person name="Fatema N."/>
            <person name="Grosso R."/>
            <person name="Soboslay E."/>
            <person name="Tuohy J."/>
        </authorList>
    </citation>
    <scope>NUCLEOTIDE SEQUENCE [LARGE SCALE GENOMIC DNA]</scope>
    <source>
        <strain evidence="7 8">PB-314</strain>
    </source>
</reference>
<evidence type="ECO:0000256" key="2">
    <source>
        <dbReference type="ARBA" id="ARBA00023015"/>
    </source>
</evidence>
<feature type="region of interest" description="Disordered" evidence="5">
    <location>
        <begin position="323"/>
        <end position="365"/>
    </location>
</feature>
<dbReference type="Pfam" id="PF00356">
    <property type="entry name" value="LacI"/>
    <property type="match status" value="1"/>
</dbReference>
<keyword evidence="1" id="KW-0678">Repressor</keyword>
<evidence type="ECO:0000256" key="5">
    <source>
        <dbReference type="SAM" id="MobiDB-lite"/>
    </source>
</evidence>
<evidence type="ECO:0000256" key="4">
    <source>
        <dbReference type="ARBA" id="ARBA00023163"/>
    </source>
</evidence>
<dbReference type="Proteomes" id="UP001217044">
    <property type="component" value="Chromosome"/>
</dbReference>
<dbReference type="GO" id="GO:0003677">
    <property type="term" value="F:DNA binding"/>
    <property type="evidence" value="ECO:0007669"/>
    <property type="project" value="UniProtKB-KW"/>
</dbReference>
<dbReference type="PROSITE" id="PS50932">
    <property type="entry name" value="HTH_LACI_2"/>
    <property type="match status" value="1"/>
</dbReference>
<protein>
    <submittedName>
        <fullName evidence="7">LacI family DNA-binding transcriptional regulator</fullName>
    </submittedName>
</protein>
<evidence type="ECO:0000313" key="7">
    <source>
        <dbReference type="EMBL" id="WDA59951.1"/>
    </source>
</evidence>
<dbReference type="PROSITE" id="PS00356">
    <property type="entry name" value="HTH_LACI_1"/>
    <property type="match status" value="1"/>
</dbReference>
<dbReference type="RefSeq" id="WP_273990648.1">
    <property type="nucleotide sequence ID" value="NZ_BAABQT010000009.1"/>
</dbReference>